<dbReference type="EMBL" id="QZWG01000013">
    <property type="protein sequence ID" value="RZB70992.1"/>
    <property type="molecule type" value="Genomic_DNA"/>
</dbReference>
<name>A0A445HBK0_GLYSO</name>
<keyword evidence="1" id="KW-1133">Transmembrane helix</keyword>
<feature type="non-terminal residue" evidence="2">
    <location>
        <position position="89"/>
    </location>
</feature>
<gene>
    <name evidence="2" type="ORF">D0Y65_035785</name>
</gene>
<keyword evidence="1" id="KW-0472">Membrane</keyword>
<keyword evidence="1" id="KW-0812">Transmembrane</keyword>
<reference evidence="2 3" key="1">
    <citation type="submission" date="2018-09" db="EMBL/GenBank/DDBJ databases">
        <title>A high-quality reference genome of wild soybean provides a powerful tool to mine soybean genomes.</title>
        <authorList>
            <person name="Xie M."/>
            <person name="Chung C.Y.L."/>
            <person name="Li M.-W."/>
            <person name="Wong F.-L."/>
            <person name="Chan T.-F."/>
            <person name="Lam H.-M."/>
        </authorList>
    </citation>
    <scope>NUCLEOTIDE SEQUENCE [LARGE SCALE GENOMIC DNA]</scope>
    <source>
        <strain evidence="3">cv. W05</strain>
        <tissue evidence="2">Hypocotyl of etiolated seedlings</tissue>
    </source>
</reference>
<comment type="caution">
    <text evidence="2">The sequence shown here is derived from an EMBL/GenBank/DDBJ whole genome shotgun (WGS) entry which is preliminary data.</text>
</comment>
<accession>A0A445HBK0</accession>
<organism evidence="2 3">
    <name type="scientific">Glycine soja</name>
    <name type="common">Wild soybean</name>
    <dbReference type="NCBI Taxonomy" id="3848"/>
    <lineage>
        <taxon>Eukaryota</taxon>
        <taxon>Viridiplantae</taxon>
        <taxon>Streptophyta</taxon>
        <taxon>Embryophyta</taxon>
        <taxon>Tracheophyta</taxon>
        <taxon>Spermatophyta</taxon>
        <taxon>Magnoliopsida</taxon>
        <taxon>eudicotyledons</taxon>
        <taxon>Gunneridae</taxon>
        <taxon>Pentapetalae</taxon>
        <taxon>rosids</taxon>
        <taxon>fabids</taxon>
        <taxon>Fabales</taxon>
        <taxon>Fabaceae</taxon>
        <taxon>Papilionoideae</taxon>
        <taxon>50 kb inversion clade</taxon>
        <taxon>NPAAA clade</taxon>
        <taxon>indigoferoid/millettioid clade</taxon>
        <taxon>Phaseoleae</taxon>
        <taxon>Glycine</taxon>
        <taxon>Glycine subgen. Soja</taxon>
    </lineage>
</organism>
<sequence length="89" mass="10342">FIPILTRVSAFLISQEHTLSARTRFSLFQLLIFGFSGVKMFHALFYSNFQVKIAVEVNKRKKRSAVRRFFKKDMADLLGSSLDYNAYGR</sequence>
<evidence type="ECO:0000313" key="3">
    <source>
        <dbReference type="Proteomes" id="UP000289340"/>
    </source>
</evidence>
<dbReference type="Proteomes" id="UP000289340">
    <property type="component" value="Chromosome 13"/>
</dbReference>
<proteinExistence type="predicted"/>
<evidence type="ECO:0000313" key="2">
    <source>
        <dbReference type="EMBL" id="RZB70992.1"/>
    </source>
</evidence>
<feature type="non-terminal residue" evidence="2">
    <location>
        <position position="1"/>
    </location>
</feature>
<protein>
    <submittedName>
        <fullName evidence="2">Uncharacterized protein</fullName>
    </submittedName>
</protein>
<dbReference type="AlphaFoldDB" id="A0A445HBK0"/>
<feature type="transmembrane region" description="Helical" evidence="1">
    <location>
        <begin position="27"/>
        <end position="46"/>
    </location>
</feature>
<evidence type="ECO:0000256" key="1">
    <source>
        <dbReference type="SAM" id="Phobius"/>
    </source>
</evidence>
<keyword evidence="3" id="KW-1185">Reference proteome</keyword>